<evidence type="ECO:0000313" key="3">
    <source>
        <dbReference type="Proteomes" id="UP000223968"/>
    </source>
</evidence>
<dbReference type="OrthoDB" id="4157730at2759"/>
<sequence length="257" mass="29264">MNSLTESVEQATTPASFHIEYKQCRPGLTFFDLPRHIHIRIYEHAGLVRDCVIAMNSPLTPTDYIPGATGDPPQYFDEMPYRIVMAAKCHCPRLQIIYWEEELNMDTTAVANWRLLCKQTMQDIRPGRLELSVTCNTDSTVLSKAILEPLVTIPALKSGSIRLSMKKEPELQRLAEHPTYRLVSPKMVESSFRFYDLPVELQPQVLEHAGLVAPYPLRWEVDSGFRPFYSPSTKPCDSSVHDEPANSLRNKQDASAW</sequence>
<reference evidence="2 3" key="1">
    <citation type="submission" date="2017-10" db="EMBL/GenBank/DDBJ databases">
        <title>Comparative genomics in systemic dimorphic fungi from Ajellomycetaceae.</title>
        <authorList>
            <person name="Munoz J.F."/>
            <person name="Mcewen J.G."/>
            <person name="Clay O.K."/>
            <person name="Cuomo C.A."/>
        </authorList>
    </citation>
    <scope>NUCLEOTIDE SEQUENCE [LARGE SCALE GENOMIC DNA]</scope>
    <source>
        <strain evidence="2 3">UAMH5409</strain>
    </source>
</reference>
<dbReference type="EMBL" id="PDNB01000137">
    <property type="protein sequence ID" value="PGH04340.1"/>
    <property type="molecule type" value="Genomic_DNA"/>
</dbReference>
<comment type="caution">
    <text evidence="2">The sequence shown here is derived from an EMBL/GenBank/DDBJ whole genome shotgun (WGS) entry which is preliminary data.</text>
</comment>
<dbReference type="Proteomes" id="UP000223968">
    <property type="component" value="Unassembled WGS sequence"/>
</dbReference>
<feature type="region of interest" description="Disordered" evidence="1">
    <location>
        <begin position="233"/>
        <end position="257"/>
    </location>
</feature>
<evidence type="ECO:0000256" key="1">
    <source>
        <dbReference type="SAM" id="MobiDB-lite"/>
    </source>
</evidence>
<gene>
    <name evidence="2" type="ORF">AJ79_07120</name>
</gene>
<protein>
    <submittedName>
        <fullName evidence="2">Uncharacterized protein</fullName>
    </submittedName>
</protein>
<keyword evidence="3" id="KW-1185">Reference proteome</keyword>
<dbReference type="AlphaFoldDB" id="A0A2B7X650"/>
<organism evidence="2 3">
    <name type="scientific">Helicocarpus griseus UAMH5409</name>
    <dbReference type="NCBI Taxonomy" id="1447875"/>
    <lineage>
        <taxon>Eukaryota</taxon>
        <taxon>Fungi</taxon>
        <taxon>Dikarya</taxon>
        <taxon>Ascomycota</taxon>
        <taxon>Pezizomycotina</taxon>
        <taxon>Eurotiomycetes</taxon>
        <taxon>Eurotiomycetidae</taxon>
        <taxon>Onygenales</taxon>
        <taxon>Ajellomycetaceae</taxon>
        <taxon>Helicocarpus</taxon>
    </lineage>
</organism>
<accession>A0A2B7X650</accession>
<proteinExistence type="predicted"/>
<evidence type="ECO:0000313" key="2">
    <source>
        <dbReference type="EMBL" id="PGH04340.1"/>
    </source>
</evidence>
<name>A0A2B7X650_9EURO</name>